<dbReference type="PANTHER" id="PTHR40094">
    <property type="entry name" value="ALPHA-2-MACROGLOBULIN HOMOLOG"/>
    <property type="match status" value="1"/>
</dbReference>
<protein>
    <submittedName>
        <fullName evidence="5">Alpha-2-macroglobulin family protein</fullName>
    </submittedName>
</protein>
<dbReference type="InterPro" id="IPR041203">
    <property type="entry name" value="Bact_A2M_MG5"/>
</dbReference>
<gene>
    <name evidence="5" type="ORF">GCM10023091_38050</name>
</gene>
<evidence type="ECO:0000313" key="6">
    <source>
        <dbReference type="Proteomes" id="UP001501508"/>
    </source>
</evidence>
<dbReference type="EMBL" id="BAABEY010000036">
    <property type="protein sequence ID" value="GAA4445878.1"/>
    <property type="molecule type" value="Genomic_DNA"/>
</dbReference>
<dbReference type="InterPro" id="IPR041462">
    <property type="entry name" value="Bact_A2M_MG6"/>
</dbReference>
<dbReference type="InterPro" id="IPR002890">
    <property type="entry name" value="MG2"/>
</dbReference>
<dbReference type="InterPro" id="IPR011625">
    <property type="entry name" value="A2M_N_BRD"/>
</dbReference>
<dbReference type="InterPro" id="IPR041246">
    <property type="entry name" value="Bact_MG10"/>
</dbReference>
<dbReference type="InterPro" id="IPR047565">
    <property type="entry name" value="Alpha-macroglob_thiol-ester_cl"/>
</dbReference>
<dbReference type="Pfam" id="PF17973">
    <property type="entry name" value="bMG10"/>
    <property type="match status" value="1"/>
</dbReference>
<comment type="caution">
    <text evidence="5">The sequence shown here is derived from an EMBL/GenBank/DDBJ whole genome shotgun (WGS) entry which is preliminary data.</text>
</comment>
<dbReference type="Pfam" id="PF17962">
    <property type="entry name" value="bMG6"/>
    <property type="match status" value="1"/>
</dbReference>
<feature type="domain" description="Alpha-2-macroglobulin" evidence="4">
    <location>
        <begin position="1158"/>
        <end position="1247"/>
    </location>
</feature>
<keyword evidence="6" id="KW-1185">Reference proteome</keyword>
<evidence type="ECO:0000256" key="2">
    <source>
        <dbReference type="ARBA" id="ARBA00022729"/>
    </source>
</evidence>
<dbReference type="RefSeq" id="WP_345032144.1">
    <property type="nucleotide sequence ID" value="NZ_BAABEY010000036.1"/>
</dbReference>
<dbReference type="Pfam" id="PF07703">
    <property type="entry name" value="A2M_BRD"/>
    <property type="match status" value="1"/>
</dbReference>
<evidence type="ECO:0000313" key="5">
    <source>
        <dbReference type="EMBL" id="GAA4445878.1"/>
    </source>
</evidence>
<dbReference type="Pfam" id="PF17972">
    <property type="entry name" value="bMG5"/>
    <property type="match status" value="1"/>
</dbReference>
<evidence type="ECO:0000259" key="3">
    <source>
        <dbReference type="SMART" id="SM01359"/>
    </source>
</evidence>
<dbReference type="InterPro" id="IPR021868">
    <property type="entry name" value="Alpha_2_Macroglob_MG3"/>
</dbReference>
<dbReference type="InterPro" id="IPR011626">
    <property type="entry name" value="Alpha-macroglobulin_TED"/>
</dbReference>
<feature type="domain" description="Alpha-2-macroglobulin bait region" evidence="3">
    <location>
        <begin position="957"/>
        <end position="1095"/>
    </location>
</feature>
<sequence>MSHSNTFRKDRLPFLLYPANVGYSRCFYKILAWVWVAFLGYAQVACTDRKEVKVIGKNFDGEVKTLQNLVFTFNREIWPEGRLESWDSTRLVVFEPDIPGRFRWSAPNELIFSPSIPLKSAAAYKAKLAPGLLKYADRSQDLKVSTEEILFHTPYLALEHVKSWWMLSPESGRPEPRALLSFNYPVDMESLRKHLRILQGDKALEYKILPSRSQSAVLVALYPQGKIEAPTELKAELGKGVKIESDGSAAGHELTGSFVLPSPLELTIGEMTSGFEDNRGYINVYTSQELAGEPITASITLQPQIPFTAEPTENGFVVRADFEESETYVLQVGKTLKGALGQTLKEEVSRDFFFGKMPETIQFVTTKAQYLSPRGSRNVGLNITNVPRVEVRISKIYSNNLLFYLTNGRYENYAEINGAWGPDGTYNYSDDYAGQYSDLLVKKNVATADLPEVSGVKALNISIPEIHGNSRKGVYLVKVASADVMYLSAQKLVSVSDIGLVVKQGRDEVWVFANSIYDAAPLKNVEIKLISSNNQEMHTMTTDANGVAHVAGLSEKAPGFRLALVTAGMEEDFNYLALNDARVETSRYDVEGARANPAGIQAFVYGERDVYRPGETLHFVSVIRTEDWKTAAGYPVKLRLLTPNGKVYGSWLKETDSQGGAELAVQVDEGSLTGAYTLEVYNANEVLLTSSVVNVEEFVPDRIKVDLARGRTRYEVGETLRMEATATNLFGPPAANRTYEMEFQLKRRQFSAPDFAGYEFEIPAEVSFERIRVQGKTDAAGKATGDFVIPTSYRDVGMLEGKVFVTVFDENGRPVNRVKTFEVSSQPVLYGIRLADRYVGLNIPVLSEIVAVDPSGKLKTGATAAVEVVRITYQTVIEKRQGRMQYTSKRKEEKVYEQTISLKAGKGAFRYTPTVSAEYEIRIRRPGADRFAAVIYHAYGYNSTRYSSFEVSSEGNVLIETDKERYHAGDKARVLFKAPFDGRLLVTIEQGEVLSHQVVQTKNKAAELVLPVTVSYLPNVYISATLIRPMKDEQIPLTVAHGFKPLLVEAGDRKLDVRITAATQSRSANRQVIRVKTQPNAAVTVAVVDEGILQIRNFVTPDIYGHFYAKRALEVEGSDLYALLFPELALAGKSSPGGDGYSLERRINPLSNGNKELVRFWSGVLKANGKGEVAYEVNLPGFSGSLRVMAVAFKDQAFGSASHQMKVADPIILSAGVPRFLSPGDELLLPVTVSNTENRDASGRISVYTEGALEPLAFAGQAMNLLKGSEERFQLKIKAGKGIGESKVIVRAEAFGEKFERTYQLSVRPASPLLKVSGAGVLNGGETTQLDLRKGFIAGTSRVQLVIGRSPLIQGGGKAFATLLGYPHGCLEQTVSKAFPQLYFGDLAKGVAASVYALQSGNSDLNPVHNVQQAIRKVESGQLFNGGFGMWPGSVEDDWWVSAYALQFLDEARRAGFEVNGKAVSNAVNYLNGKSGKADTETVAVNNPDNSRGAKKIASAEAIYSLYVLASTGNANRAMMNYYKQRPQLLTSETRYLLAGAYHYIGDQKSYRALLPEKYVADNRFAGQPYQSPLSSLGLLVNMLVDTDPQNMQIPVLARQLSVAISEKDALNTQEAAFAILALGKIARKAALSSATAEVVLGRKSIGKYEGKKELSLTKGLLAGPVTLKAGGAGKLYWFSETSGFDPSGRYTEEDDGLRVRRQYLDRNGRPLKAFRLNDLVVVKITLAATNRIDVPNVVITDLLPAGFEVENPRLTESRDFRWIKTVSAPDYFDIRDDRIHYFVSAEPREKVFYYQVRVTADGTFNVGPVAADAMYQTHLKSYSGGGVLVVK</sequence>
<accession>A0ABP8MA02</accession>
<dbReference type="Pfam" id="PF00207">
    <property type="entry name" value="A2M"/>
    <property type="match status" value="1"/>
</dbReference>
<dbReference type="InterPro" id="IPR008930">
    <property type="entry name" value="Terpenoid_cyclase/PrenylTrfase"/>
</dbReference>
<dbReference type="SMART" id="SM01359">
    <property type="entry name" value="A2M_N_2"/>
    <property type="match status" value="1"/>
</dbReference>
<comment type="similarity">
    <text evidence="1">Belongs to the protease inhibitor I39 (alpha-2-macroglobulin) family. Bacterial alpha-2-macroglobulin subfamily.</text>
</comment>
<evidence type="ECO:0000256" key="1">
    <source>
        <dbReference type="ARBA" id="ARBA00010556"/>
    </source>
</evidence>
<dbReference type="InterPro" id="IPR051802">
    <property type="entry name" value="YfhM-like"/>
</dbReference>
<dbReference type="Gene3D" id="1.50.10.20">
    <property type="match status" value="1"/>
</dbReference>
<keyword evidence="2" id="KW-0732">Signal</keyword>
<dbReference type="Pfam" id="PF01835">
    <property type="entry name" value="MG2"/>
    <property type="match status" value="1"/>
</dbReference>
<dbReference type="CDD" id="cd02891">
    <property type="entry name" value="A2M_like"/>
    <property type="match status" value="1"/>
</dbReference>
<dbReference type="SMART" id="SM01419">
    <property type="entry name" value="Thiol-ester_cl"/>
    <property type="match status" value="1"/>
</dbReference>
<dbReference type="InterPro" id="IPR001599">
    <property type="entry name" value="Macroglobln_a2"/>
</dbReference>
<dbReference type="PANTHER" id="PTHR40094:SF1">
    <property type="entry name" value="UBIQUITIN DOMAIN-CONTAINING PROTEIN"/>
    <property type="match status" value="1"/>
</dbReference>
<dbReference type="SMART" id="SM01360">
    <property type="entry name" value="A2M"/>
    <property type="match status" value="1"/>
</dbReference>
<dbReference type="Proteomes" id="UP001501508">
    <property type="component" value="Unassembled WGS sequence"/>
</dbReference>
<dbReference type="Gene3D" id="2.60.40.1930">
    <property type="match status" value="1"/>
</dbReference>
<reference evidence="6" key="1">
    <citation type="journal article" date="2019" name="Int. J. Syst. Evol. Microbiol.">
        <title>The Global Catalogue of Microorganisms (GCM) 10K type strain sequencing project: providing services to taxonomists for standard genome sequencing and annotation.</title>
        <authorList>
            <consortium name="The Broad Institute Genomics Platform"/>
            <consortium name="The Broad Institute Genome Sequencing Center for Infectious Disease"/>
            <person name="Wu L."/>
            <person name="Ma J."/>
        </authorList>
    </citation>
    <scope>NUCLEOTIDE SEQUENCE [LARGE SCALE GENOMIC DNA]</scope>
    <source>
        <strain evidence="6">JCM 31920</strain>
    </source>
</reference>
<proteinExistence type="inferred from homology"/>
<evidence type="ECO:0000259" key="4">
    <source>
        <dbReference type="SMART" id="SM01360"/>
    </source>
</evidence>
<name>A0ABP8MA02_9BACT</name>
<dbReference type="SUPFAM" id="SSF48239">
    <property type="entry name" value="Terpenoid cyclases/Protein prenyltransferases"/>
    <property type="match status" value="1"/>
</dbReference>
<dbReference type="Pfam" id="PF07678">
    <property type="entry name" value="TED_complement"/>
    <property type="match status" value="1"/>
</dbReference>
<organism evidence="5 6">
    <name type="scientific">Ravibacter arvi</name>
    <dbReference type="NCBI Taxonomy" id="2051041"/>
    <lineage>
        <taxon>Bacteria</taxon>
        <taxon>Pseudomonadati</taxon>
        <taxon>Bacteroidota</taxon>
        <taxon>Cytophagia</taxon>
        <taxon>Cytophagales</taxon>
        <taxon>Spirosomataceae</taxon>
        <taxon>Ravibacter</taxon>
    </lineage>
</organism>
<dbReference type="Pfam" id="PF11974">
    <property type="entry name" value="bMG3"/>
    <property type="match status" value="1"/>
</dbReference>